<dbReference type="EMBL" id="LCWF01000035">
    <property type="protein sequence ID" value="KKY26440.1"/>
    <property type="molecule type" value="Genomic_DNA"/>
</dbReference>
<dbReference type="OrthoDB" id="6509636at2759"/>
<name>A0A0G2HD42_PHACM</name>
<dbReference type="InterPro" id="IPR025110">
    <property type="entry name" value="AMP-bd_C"/>
</dbReference>
<comment type="caution">
    <text evidence="5">The sequence shown here is derived from an EMBL/GenBank/DDBJ whole genome shotgun (WGS) entry which is preliminary data.</text>
</comment>
<feature type="domain" description="AMP-binding enzyme C-terminal" evidence="4">
    <location>
        <begin position="460"/>
        <end position="541"/>
    </location>
</feature>
<dbReference type="Pfam" id="PF00501">
    <property type="entry name" value="AMP-binding"/>
    <property type="match status" value="1"/>
</dbReference>
<proteinExistence type="inferred from homology"/>
<evidence type="ECO:0000256" key="1">
    <source>
        <dbReference type="ARBA" id="ARBA00006432"/>
    </source>
</evidence>
<dbReference type="GO" id="GO:0016405">
    <property type="term" value="F:CoA-ligase activity"/>
    <property type="evidence" value="ECO:0007669"/>
    <property type="project" value="TreeGrafter"/>
</dbReference>
<evidence type="ECO:0000259" key="3">
    <source>
        <dbReference type="Pfam" id="PF00501"/>
    </source>
</evidence>
<protein>
    <recommendedName>
        <fullName evidence="7">Phenylacetyl-ligase</fullName>
    </recommendedName>
</protein>
<evidence type="ECO:0000259" key="4">
    <source>
        <dbReference type="Pfam" id="PF13193"/>
    </source>
</evidence>
<dbReference type="CDD" id="cd05911">
    <property type="entry name" value="Firefly_Luc_like"/>
    <property type="match status" value="1"/>
</dbReference>
<evidence type="ECO:0008006" key="7">
    <source>
        <dbReference type="Google" id="ProtNLM"/>
    </source>
</evidence>
<accession>A0A0G2HD42</accession>
<evidence type="ECO:0000256" key="2">
    <source>
        <dbReference type="ARBA" id="ARBA00022598"/>
    </source>
</evidence>
<dbReference type="Gene3D" id="3.40.50.12780">
    <property type="entry name" value="N-terminal domain of ligase-like"/>
    <property type="match status" value="1"/>
</dbReference>
<feature type="domain" description="AMP-dependent synthetase/ligase" evidence="3">
    <location>
        <begin position="27"/>
        <end position="409"/>
    </location>
</feature>
<dbReference type="InterPro" id="IPR042099">
    <property type="entry name" value="ANL_N_sf"/>
</dbReference>
<sequence length="567" mass="63904">MPAKSPYGVIPIPEEDVFSFLFKKQLHFPRDKVHFEDPATGRHYTHDALETTAIEWGKALRGVWEWQKGDVLAFYTPNCIDTPALTFGTLWAGGICSPANPAYTVDELAYQLKDSGARGLVTQLPQLKLAKEAAQKVGIPMDRIVLIGDERDPERKTKHFTQIRNTGGTQRFRKTKIDPKKDLAFLVYSSGTTGQPKGVMLSHYNLVSNVNQGVFVEGDHLRYKGPREDQQSRVLSVLPFYHIYGLTTLIHYPVHVGFTSVVMPKFDLNQFCATIQKHKITFSMIVPPIVLALAKHPDVDKYDLSSLKMLNSGAAPLSAELQQAVWDRLKIPVKQGYGLSETSPTTHSQEWTEEAYKHHRGSVGKLFPNMEAMYLSSPDEHSNEEAKEVPHGTPGELHLRGPNIFLGYWKRPEETAKCLSPDGWFRTGDVGFQDDDGHFYITDRVKELIKYKGFQVPPAELEGVLLQHRIIEDVAVVGVHSKKLGTEVPRAYVVRKGGMSAVQQQDAQEIIDWMAKKVVNHKRLRGGIKFVKTVPKSPSGKLLRRYLRDEARKEFAKEEDTQISAKL</sequence>
<dbReference type="InterPro" id="IPR000873">
    <property type="entry name" value="AMP-dep_synth/lig_dom"/>
</dbReference>
<dbReference type="AlphaFoldDB" id="A0A0G2HD42"/>
<evidence type="ECO:0000313" key="6">
    <source>
        <dbReference type="Proteomes" id="UP000053317"/>
    </source>
</evidence>
<reference evidence="5 6" key="1">
    <citation type="submission" date="2015-05" db="EMBL/GenBank/DDBJ databases">
        <title>Distinctive expansion of gene families associated with plant cell wall degradation and secondary metabolism in the genomes of grapevine trunk pathogens.</title>
        <authorList>
            <person name="Lawrence D.P."/>
            <person name="Travadon R."/>
            <person name="Rolshausen P.E."/>
            <person name="Baumgartner K."/>
        </authorList>
    </citation>
    <scope>NUCLEOTIDE SEQUENCE [LARGE SCALE GENOMIC DNA]</scope>
    <source>
        <strain evidence="5">UCRPC4</strain>
    </source>
</reference>
<gene>
    <name evidence="5" type="ORF">UCRPC4_g01459</name>
</gene>
<comment type="similarity">
    <text evidence="1">Belongs to the ATP-dependent AMP-binding enzyme family.</text>
</comment>
<dbReference type="PANTHER" id="PTHR24096:SF149">
    <property type="entry name" value="AMP-BINDING DOMAIN-CONTAINING PROTEIN-RELATED"/>
    <property type="match status" value="1"/>
</dbReference>
<dbReference type="SUPFAM" id="SSF56801">
    <property type="entry name" value="Acetyl-CoA synthetase-like"/>
    <property type="match status" value="1"/>
</dbReference>
<dbReference type="Pfam" id="PF13193">
    <property type="entry name" value="AMP-binding_C"/>
    <property type="match status" value="1"/>
</dbReference>
<dbReference type="Proteomes" id="UP000053317">
    <property type="component" value="Unassembled WGS sequence"/>
</dbReference>
<keyword evidence="6" id="KW-1185">Reference proteome</keyword>
<dbReference type="Gene3D" id="3.30.300.30">
    <property type="match status" value="1"/>
</dbReference>
<dbReference type="PANTHER" id="PTHR24096">
    <property type="entry name" value="LONG-CHAIN-FATTY-ACID--COA LIGASE"/>
    <property type="match status" value="1"/>
</dbReference>
<dbReference type="PROSITE" id="PS00455">
    <property type="entry name" value="AMP_BINDING"/>
    <property type="match status" value="1"/>
</dbReference>
<evidence type="ECO:0000313" key="5">
    <source>
        <dbReference type="EMBL" id="KKY26440.1"/>
    </source>
</evidence>
<keyword evidence="2" id="KW-0436">Ligase</keyword>
<reference evidence="5 6" key="2">
    <citation type="submission" date="2015-05" db="EMBL/GenBank/DDBJ databases">
        <authorList>
            <person name="Morales-Cruz A."/>
            <person name="Amrine K.C."/>
            <person name="Cantu D."/>
        </authorList>
    </citation>
    <scope>NUCLEOTIDE SEQUENCE [LARGE SCALE GENOMIC DNA]</scope>
    <source>
        <strain evidence="5">UCRPC4</strain>
    </source>
</reference>
<dbReference type="InterPro" id="IPR020845">
    <property type="entry name" value="AMP-binding_CS"/>
</dbReference>
<organism evidence="5 6">
    <name type="scientific">Phaeomoniella chlamydospora</name>
    <name type="common">Phaeoacremonium chlamydosporum</name>
    <dbReference type="NCBI Taxonomy" id="158046"/>
    <lineage>
        <taxon>Eukaryota</taxon>
        <taxon>Fungi</taxon>
        <taxon>Dikarya</taxon>
        <taxon>Ascomycota</taxon>
        <taxon>Pezizomycotina</taxon>
        <taxon>Eurotiomycetes</taxon>
        <taxon>Chaetothyriomycetidae</taxon>
        <taxon>Phaeomoniellales</taxon>
        <taxon>Phaeomoniellaceae</taxon>
        <taxon>Phaeomoniella</taxon>
    </lineage>
</organism>
<dbReference type="InterPro" id="IPR045851">
    <property type="entry name" value="AMP-bd_C_sf"/>
</dbReference>